<name>A0A0K8UJL3_BACLA</name>
<evidence type="ECO:0000313" key="1">
    <source>
        <dbReference type="EMBL" id="JAI26545.1"/>
    </source>
</evidence>
<proteinExistence type="predicted"/>
<dbReference type="AlphaFoldDB" id="A0A0K8UJL3"/>
<sequence>DTTVNAAAVVAKMRTLLNSYKTAKTNEKHTGKMPYISEMDKIFGKSCLVSNNRTKNIPQDPQEALDDSSEDTTVNAAAVVAKMRTLLNSYKTAKTNEKQTGKMPYISEMDKIFGKSCLVSNNHTTNIPEDPQEAMDDLSEDTTVNAAAVVAKMRTLLNAYKTAKDNEKNGTIPYKSGMDEIFGESFLVSNNHTINIGTDPQEPLIESSVNEFLKESTDFEAMLDDMQSSSRQSRSALNRSMCTTTEVYPQEPNAANATPYRKSARERYFEQKIELKRKSAEEKSKFFANIQSKIQDLVVKRDLQMEIEQKKLKIEEEKLKLLQQYVMNKR</sequence>
<dbReference type="EMBL" id="GDHF01025769">
    <property type="protein sequence ID" value="JAI26545.1"/>
    <property type="molecule type" value="Transcribed_RNA"/>
</dbReference>
<reference evidence="1" key="1">
    <citation type="submission" date="2015-06" db="EMBL/GenBank/DDBJ databases">
        <authorList>
            <person name="Hoefler B.C."/>
            <person name="Straight P.D."/>
        </authorList>
    </citation>
    <scope>NUCLEOTIDE SEQUENCE</scope>
</reference>
<feature type="non-terminal residue" evidence="1">
    <location>
        <position position="1"/>
    </location>
</feature>
<gene>
    <name evidence="1" type="ORF">c0_g1_i1</name>
</gene>
<dbReference type="OrthoDB" id="7996768at2759"/>
<protein>
    <submittedName>
        <fullName evidence="1">Uncharacterized protein</fullName>
    </submittedName>
</protein>
<accession>A0A0K8UJL3</accession>
<organism evidence="1">
    <name type="scientific">Bactrocera latifrons</name>
    <name type="common">Malaysian fruit fly</name>
    <name type="synonym">Chaetodacus latifrons</name>
    <dbReference type="NCBI Taxonomy" id="174628"/>
    <lineage>
        <taxon>Eukaryota</taxon>
        <taxon>Metazoa</taxon>
        <taxon>Ecdysozoa</taxon>
        <taxon>Arthropoda</taxon>
        <taxon>Hexapoda</taxon>
        <taxon>Insecta</taxon>
        <taxon>Pterygota</taxon>
        <taxon>Neoptera</taxon>
        <taxon>Endopterygota</taxon>
        <taxon>Diptera</taxon>
        <taxon>Brachycera</taxon>
        <taxon>Muscomorpha</taxon>
        <taxon>Tephritoidea</taxon>
        <taxon>Tephritidae</taxon>
        <taxon>Bactrocera</taxon>
        <taxon>Bactrocera</taxon>
    </lineage>
</organism>